<reference evidence="2" key="2">
    <citation type="submission" date="2020-09" db="EMBL/GenBank/DDBJ databases">
        <authorList>
            <person name="Sun Q."/>
            <person name="Ohkuma M."/>
        </authorList>
    </citation>
    <scope>NUCLEOTIDE SEQUENCE</scope>
    <source>
        <strain evidence="2">JCM 4122</strain>
    </source>
</reference>
<accession>A0A919BWD6</accession>
<evidence type="ECO:0000256" key="1">
    <source>
        <dbReference type="SAM" id="MobiDB-lite"/>
    </source>
</evidence>
<name>A0A919BWD6_STRFL</name>
<organism evidence="2 3">
    <name type="scientific">Streptomyces filamentosus</name>
    <name type="common">Streptomyces roseosporus</name>
    <dbReference type="NCBI Taxonomy" id="67294"/>
    <lineage>
        <taxon>Bacteria</taxon>
        <taxon>Bacillati</taxon>
        <taxon>Actinomycetota</taxon>
        <taxon>Actinomycetes</taxon>
        <taxon>Kitasatosporales</taxon>
        <taxon>Streptomycetaceae</taxon>
        <taxon>Streptomyces</taxon>
    </lineage>
</organism>
<sequence length="110" mass="11779">MTCTFIPCLRCLMEQYGSSAAMRSMGIRAAVDDHVVALAQAGQGLVRARCPGREDVEDLVDVAPGCGCRDAEAGCQGGQGLVLPQMDQHEQGLPGAASFRHRERRSHLRA</sequence>
<dbReference type="Proteomes" id="UP000632849">
    <property type="component" value="Unassembled WGS sequence"/>
</dbReference>
<dbReference type="EMBL" id="BNBE01000004">
    <property type="protein sequence ID" value="GHG23890.1"/>
    <property type="molecule type" value="Genomic_DNA"/>
</dbReference>
<evidence type="ECO:0000313" key="2">
    <source>
        <dbReference type="EMBL" id="GHG23890.1"/>
    </source>
</evidence>
<gene>
    <name evidence="2" type="ORF">GCM10017667_69230</name>
</gene>
<feature type="region of interest" description="Disordered" evidence="1">
    <location>
        <begin position="90"/>
        <end position="110"/>
    </location>
</feature>
<feature type="compositionally biased region" description="Basic residues" evidence="1">
    <location>
        <begin position="99"/>
        <end position="110"/>
    </location>
</feature>
<comment type="caution">
    <text evidence="2">The sequence shown here is derived from an EMBL/GenBank/DDBJ whole genome shotgun (WGS) entry which is preliminary data.</text>
</comment>
<evidence type="ECO:0000313" key="3">
    <source>
        <dbReference type="Proteomes" id="UP000632849"/>
    </source>
</evidence>
<dbReference type="AlphaFoldDB" id="A0A919BWD6"/>
<protein>
    <submittedName>
        <fullName evidence="2">Uncharacterized protein</fullName>
    </submittedName>
</protein>
<proteinExistence type="predicted"/>
<keyword evidence="3" id="KW-1185">Reference proteome</keyword>
<reference evidence="2" key="1">
    <citation type="journal article" date="2014" name="Int. J. Syst. Evol. Microbiol.">
        <title>Complete genome sequence of Corynebacterium casei LMG S-19264T (=DSM 44701T), isolated from a smear-ripened cheese.</title>
        <authorList>
            <consortium name="US DOE Joint Genome Institute (JGI-PGF)"/>
            <person name="Walter F."/>
            <person name="Albersmeier A."/>
            <person name="Kalinowski J."/>
            <person name="Ruckert C."/>
        </authorList>
    </citation>
    <scope>NUCLEOTIDE SEQUENCE</scope>
    <source>
        <strain evidence="2">JCM 4122</strain>
    </source>
</reference>